<evidence type="ECO:0000313" key="3">
    <source>
        <dbReference type="EMBL" id="CAL4957713.1"/>
    </source>
</evidence>
<name>A0ABC8ZAX1_9POAL</name>
<organism evidence="3 4">
    <name type="scientific">Urochloa decumbens</name>
    <dbReference type="NCBI Taxonomy" id="240449"/>
    <lineage>
        <taxon>Eukaryota</taxon>
        <taxon>Viridiplantae</taxon>
        <taxon>Streptophyta</taxon>
        <taxon>Embryophyta</taxon>
        <taxon>Tracheophyta</taxon>
        <taxon>Spermatophyta</taxon>
        <taxon>Magnoliopsida</taxon>
        <taxon>Liliopsida</taxon>
        <taxon>Poales</taxon>
        <taxon>Poaceae</taxon>
        <taxon>PACMAD clade</taxon>
        <taxon>Panicoideae</taxon>
        <taxon>Panicodae</taxon>
        <taxon>Paniceae</taxon>
        <taxon>Melinidinae</taxon>
        <taxon>Urochloa</taxon>
    </lineage>
</organism>
<reference evidence="3" key="1">
    <citation type="submission" date="2024-10" db="EMBL/GenBank/DDBJ databases">
        <authorList>
            <person name="Ryan C."/>
        </authorList>
    </citation>
    <scope>NUCLEOTIDE SEQUENCE [LARGE SCALE GENOMIC DNA]</scope>
</reference>
<evidence type="ECO:0000313" key="4">
    <source>
        <dbReference type="Proteomes" id="UP001497457"/>
    </source>
</evidence>
<dbReference type="AlphaFoldDB" id="A0ABC8ZAX1"/>
<accession>A0ABC8ZAX1</accession>
<proteinExistence type="predicted"/>
<dbReference type="Proteomes" id="UP001497457">
    <property type="component" value="Chromosome 18b"/>
</dbReference>
<sequence length="84" mass="8707">MKKFASRSSPPAMYVLVAIILAITIISTSVVHGSEVPAQDTDAAVTLPHPADGGRIRRGLAPPSPTPNHGPHLQPAPPVPICCL</sequence>
<dbReference type="EMBL" id="OZ075128">
    <property type="protein sequence ID" value="CAL4957713.1"/>
    <property type="molecule type" value="Genomic_DNA"/>
</dbReference>
<keyword evidence="2" id="KW-0732">Signal</keyword>
<feature type="signal peptide" evidence="2">
    <location>
        <begin position="1"/>
        <end position="33"/>
    </location>
</feature>
<feature type="compositionally biased region" description="Pro residues" evidence="1">
    <location>
        <begin position="62"/>
        <end position="84"/>
    </location>
</feature>
<feature type="region of interest" description="Disordered" evidence="1">
    <location>
        <begin position="39"/>
        <end position="84"/>
    </location>
</feature>
<evidence type="ECO:0000256" key="1">
    <source>
        <dbReference type="SAM" id="MobiDB-lite"/>
    </source>
</evidence>
<evidence type="ECO:0000256" key="2">
    <source>
        <dbReference type="SAM" id="SignalP"/>
    </source>
</evidence>
<feature type="chain" id="PRO_5044888962" evidence="2">
    <location>
        <begin position="34"/>
        <end position="84"/>
    </location>
</feature>
<keyword evidence="4" id="KW-1185">Reference proteome</keyword>
<gene>
    <name evidence="3" type="ORF">URODEC1_LOCUS42718</name>
</gene>
<protein>
    <submittedName>
        <fullName evidence="3">Uncharacterized protein</fullName>
    </submittedName>
</protein>